<dbReference type="Pfam" id="PF00270">
    <property type="entry name" value="DEAD"/>
    <property type="match status" value="1"/>
</dbReference>
<keyword evidence="6 9" id="KW-0067">ATP-binding</keyword>
<dbReference type="GO" id="GO:0016787">
    <property type="term" value="F:hydrolase activity"/>
    <property type="evidence" value="ECO:0007669"/>
    <property type="project" value="UniProtKB-KW"/>
</dbReference>
<keyword evidence="2 9" id="KW-0547">Nucleotide-binding</keyword>
<evidence type="ECO:0000313" key="12">
    <source>
        <dbReference type="EMBL" id="XAY07448.1"/>
    </source>
</evidence>
<keyword evidence="1 9" id="KW-0963">Cytoplasm</keyword>
<dbReference type="KEGG" id="parq:DSM112329_04330"/>
<evidence type="ECO:0000256" key="1">
    <source>
        <dbReference type="ARBA" id="ARBA00022490"/>
    </source>
</evidence>
<comment type="similarity">
    <text evidence="9">In the N-terminal section; belongs to the UvrB family.</text>
</comment>
<evidence type="ECO:0000256" key="7">
    <source>
        <dbReference type="ARBA" id="ARBA00023125"/>
    </source>
</evidence>
<evidence type="ECO:0000256" key="4">
    <source>
        <dbReference type="ARBA" id="ARBA00022801"/>
    </source>
</evidence>
<dbReference type="GO" id="GO:0000716">
    <property type="term" value="P:transcription-coupled nucleotide-excision repair, DNA damage recognition"/>
    <property type="evidence" value="ECO:0007669"/>
    <property type="project" value="UniProtKB-UniRule"/>
</dbReference>
<evidence type="ECO:0000259" key="10">
    <source>
        <dbReference type="PROSITE" id="PS51192"/>
    </source>
</evidence>
<dbReference type="EC" id="3.6.4.-" evidence="9"/>
<keyword evidence="8 9" id="KW-0234">DNA repair</keyword>
<dbReference type="AlphaFoldDB" id="A0AAU7B0H0"/>
<dbReference type="InterPro" id="IPR004576">
    <property type="entry name" value="Mfd"/>
</dbReference>
<dbReference type="Pfam" id="PF17757">
    <property type="entry name" value="UvrB_inter"/>
    <property type="match status" value="1"/>
</dbReference>
<dbReference type="NCBIfam" id="TIGR00580">
    <property type="entry name" value="mfd"/>
    <property type="match status" value="1"/>
</dbReference>
<reference evidence="12" key="1">
    <citation type="submission" date="2022-12" db="EMBL/GenBank/DDBJ databases">
        <title>Paraconexibacter alkalitolerans sp. nov. and Baekduia alba sp. nov., isolated from soil and emended description of the genera Paraconexibacter (Chun et al., 2020) and Baekduia (An et al., 2020).</title>
        <authorList>
            <person name="Vieira S."/>
            <person name="Huber K.J."/>
            <person name="Geppert A."/>
            <person name="Wolf J."/>
            <person name="Neumann-Schaal M."/>
            <person name="Muesken M."/>
            <person name="Overmann J."/>
        </authorList>
    </citation>
    <scope>NUCLEOTIDE SEQUENCE</scope>
    <source>
        <strain evidence="12">AEG42_29</strain>
    </source>
</reference>
<gene>
    <name evidence="9 12" type="primary">mfd</name>
    <name evidence="12" type="ORF">DSM112329_04330</name>
</gene>
<dbReference type="SMART" id="SM00490">
    <property type="entry name" value="HELICc"/>
    <property type="match status" value="1"/>
</dbReference>
<dbReference type="InterPro" id="IPR011545">
    <property type="entry name" value="DEAD/DEAH_box_helicase_dom"/>
</dbReference>
<dbReference type="GO" id="GO:0005737">
    <property type="term" value="C:cytoplasm"/>
    <property type="evidence" value="ECO:0007669"/>
    <property type="project" value="UniProtKB-SubCell"/>
</dbReference>
<dbReference type="InterPro" id="IPR041471">
    <property type="entry name" value="UvrB_inter"/>
</dbReference>
<dbReference type="Pfam" id="PF02559">
    <property type="entry name" value="CarD_TRCF_RID"/>
    <property type="match status" value="1"/>
</dbReference>
<feature type="domain" description="Helicase C-terminal" evidence="11">
    <location>
        <begin position="819"/>
        <end position="973"/>
    </location>
</feature>
<dbReference type="SUPFAM" id="SSF143517">
    <property type="entry name" value="TRCF domain-like"/>
    <property type="match status" value="1"/>
</dbReference>
<dbReference type="InterPro" id="IPR037235">
    <property type="entry name" value="TRCF-like_C_D7"/>
</dbReference>
<dbReference type="PANTHER" id="PTHR47964">
    <property type="entry name" value="ATP-DEPENDENT DNA HELICASE HOMOLOG RECG, CHLOROPLASTIC"/>
    <property type="match status" value="1"/>
</dbReference>
<dbReference type="HAMAP" id="MF_00969">
    <property type="entry name" value="TRCF"/>
    <property type="match status" value="1"/>
</dbReference>
<evidence type="ECO:0000256" key="5">
    <source>
        <dbReference type="ARBA" id="ARBA00022806"/>
    </source>
</evidence>
<sequence length="1165" mass="127922">MGGGGVAESSAGFVDWPTPGRATRAAVVRPAMSLRPLLAHLADSPDGVKLATEGGRAFVSQTMRPYLLAALLDGVDGALAAGRPAIVVAGDDRQARDLAVDLRTWLEPRPVRFYPSRGVTYESHLAPPPHLTGLRIAALDALVAADDPAADGEPPVIVVSAVALSEKIPDPALRPHGFTLKVGELLDLDEVSLELVAAGYERVDQVDDRGQFAIRGGILDVYPATEDRAIRVDLFDIEIESLRWFSTFTQRSLGEADSVEIAPAAELAAEHREAAEQAALLADDDERPDVSQLLPVDRFHAFLDLAPDDAAIVIAAEEEIEPALADHWQDVTAAFHDTDARDLYVNPDTITATLKARTSIALSSLDSGQEMEFRAQSAELAARSLKEAEPELEKLVRSGYRTFVAWPRRGEGERAAYNLARLKARWFGANDHIVSNKDPYAEPALNFAEATLRDGFIAAGLKLAILPEHRLFRRKRTERTGGQSVRQRRKGALRSFADLRTGDIIVHEDHGLARFAGFETKTVAGITRDYLELEFAGTDKVFMPVDQLAKISRYVGAGGSHPPLSKLGGKSWETMKSRARRAASELAGELINLYAERRRRVGHSFPEDSDWMRDFEGRFPHQETADQREAIDQVKVDMESARPMDRLVCGDVGYGKTEVALRAAFKAADDGKQVLVLAPTTILAQQHFGTFSERLKDYPFTIAHVSRFRTPQEQREAIGAFNDGKVDILIGTHRLLGKDMRPKDLGLLIVDEEQRFGVKQKELLRQLKLKVDVIAMSATPIPRTLQMSLAGLRDISVIETPPEGRRPVKTYVGEYDEPLLKQALEREKARGGQAFFLHNRVESIDETAERLRGLCPDMSFVVAHGQMEETVLEQRMLTFLRGEADVLVATSIIESGIDVPTANTLIVERADLFGLSQLYQIRGRVGRSRERAYAYLVYPSHASLTEDAMKRLTALSDYTELGSGFKIAMRDLELRGAGNLLGDEQSGHVAALGFELYMAMLDEAVAAAGPAVDGEDEGEPVRMDVNVDAYVPADYIPYEQAKIDTHRRIAGARDLADLGALHEELEDRFGPVPEPVDHLIQLQQARIKLGQAGVRAVSFKQDRLSVTPVDIEGSQVTALKEQLPGCLYEPGRSQLSVKVDKDPAKRFPAVVKAADVLLAVTRLGA</sequence>
<dbReference type="SMART" id="SM01058">
    <property type="entry name" value="CarD_TRCF"/>
    <property type="match status" value="1"/>
</dbReference>
<comment type="subcellular location">
    <subcellularLocation>
        <location evidence="9">Cytoplasm</location>
    </subcellularLocation>
</comment>
<dbReference type="PROSITE" id="PS51194">
    <property type="entry name" value="HELICASE_CTER"/>
    <property type="match status" value="1"/>
</dbReference>
<dbReference type="PANTHER" id="PTHR47964:SF1">
    <property type="entry name" value="ATP-DEPENDENT DNA HELICASE HOMOLOG RECG, CHLOROPLASTIC"/>
    <property type="match status" value="1"/>
</dbReference>
<dbReference type="InterPro" id="IPR036101">
    <property type="entry name" value="CarD-like/TRCF_RID_sf"/>
</dbReference>
<dbReference type="InterPro" id="IPR005118">
    <property type="entry name" value="TRCF_C"/>
</dbReference>
<evidence type="ECO:0000256" key="2">
    <source>
        <dbReference type="ARBA" id="ARBA00022741"/>
    </source>
</evidence>
<comment type="function">
    <text evidence="9">Couples transcription and DNA repair by recognizing RNA polymerase (RNAP) stalled at DNA lesions. Mediates ATP-dependent release of RNAP and its truncated transcript from the DNA, and recruitment of nucleotide excision repair machinery to the damaged site.</text>
</comment>
<protein>
    <recommendedName>
        <fullName evidence="9">Transcription-repair-coupling factor</fullName>
        <shortName evidence="9">TRCF</shortName>
        <ecNumber evidence="9">3.6.4.-</ecNumber>
    </recommendedName>
</protein>
<dbReference type="GO" id="GO:0003684">
    <property type="term" value="F:damaged DNA binding"/>
    <property type="evidence" value="ECO:0007669"/>
    <property type="project" value="InterPro"/>
</dbReference>
<dbReference type="GO" id="GO:0005524">
    <property type="term" value="F:ATP binding"/>
    <property type="evidence" value="ECO:0007669"/>
    <property type="project" value="UniProtKB-UniRule"/>
</dbReference>
<dbReference type="Gene3D" id="3.90.1150.50">
    <property type="entry name" value="Transcription-repair-coupling factor, D7 domain"/>
    <property type="match status" value="1"/>
</dbReference>
<keyword evidence="4 9" id="KW-0378">Hydrolase</keyword>
<evidence type="ECO:0000256" key="3">
    <source>
        <dbReference type="ARBA" id="ARBA00022763"/>
    </source>
</evidence>
<evidence type="ECO:0000256" key="8">
    <source>
        <dbReference type="ARBA" id="ARBA00023204"/>
    </source>
</evidence>
<keyword evidence="3 9" id="KW-0227">DNA damage</keyword>
<organism evidence="12">
    <name type="scientific">Paraconexibacter sp. AEG42_29</name>
    <dbReference type="NCBI Taxonomy" id="2997339"/>
    <lineage>
        <taxon>Bacteria</taxon>
        <taxon>Bacillati</taxon>
        <taxon>Actinomycetota</taxon>
        <taxon>Thermoleophilia</taxon>
        <taxon>Solirubrobacterales</taxon>
        <taxon>Paraconexibacteraceae</taxon>
        <taxon>Paraconexibacter</taxon>
    </lineage>
</organism>
<dbReference type="SUPFAM" id="SSF141259">
    <property type="entry name" value="CarD-like"/>
    <property type="match status" value="1"/>
</dbReference>
<evidence type="ECO:0000256" key="6">
    <source>
        <dbReference type="ARBA" id="ARBA00022840"/>
    </source>
</evidence>
<keyword evidence="7 9" id="KW-0238">DNA-binding</keyword>
<dbReference type="SUPFAM" id="SSF52540">
    <property type="entry name" value="P-loop containing nucleoside triphosphate hydrolases"/>
    <property type="match status" value="3"/>
</dbReference>
<dbReference type="Pfam" id="PF00271">
    <property type="entry name" value="Helicase_C"/>
    <property type="match status" value="1"/>
</dbReference>
<dbReference type="Gene3D" id="3.40.50.11180">
    <property type="match status" value="1"/>
</dbReference>
<dbReference type="CDD" id="cd17991">
    <property type="entry name" value="DEXHc_TRCF"/>
    <property type="match status" value="1"/>
</dbReference>
<dbReference type="Pfam" id="PF03461">
    <property type="entry name" value="TRCF"/>
    <property type="match status" value="1"/>
</dbReference>
<evidence type="ECO:0000259" key="11">
    <source>
        <dbReference type="PROSITE" id="PS51194"/>
    </source>
</evidence>
<dbReference type="PROSITE" id="PS51192">
    <property type="entry name" value="HELICASE_ATP_BIND_1"/>
    <property type="match status" value="1"/>
</dbReference>
<dbReference type="SMART" id="SM00982">
    <property type="entry name" value="TRCF"/>
    <property type="match status" value="1"/>
</dbReference>
<dbReference type="Gene3D" id="3.40.50.300">
    <property type="entry name" value="P-loop containing nucleotide triphosphate hydrolases"/>
    <property type="match status" value="2"/>
</dbReference>
<name>A0AAU7B0H0_9ACTN</name>
<dbReference type="GO" id="GO:0003678">
    <property type="term" value="F:DNA helicase activity"/>
    <property type="evidence" value="ECO:0007669"/>
    <property type="project" value="TreeGrafter"/>
</dbReference>
<dbReference type="EMBL" id="CP114014">
    <property type="protein sequence ID" value="XAY07448.1"/>
    <property type="molecule type" value="Genomic_DNA"/>
</dbReference>
<feature type="domain" description="Helicase ATP-binding" evidence="10">
    <location>
        <begin position="637"/>
        <end position="798"/>
    </location>
</feature>
<dbReference type="InterPro" id="IPR047112">
    <property type="entry name" value="RecG/Mfd"/>
</dbReference>
<keyword evidence="5" id="KW-0347">Helicase</keyword>
<dbReference type="InterPro" id="IPR003711">
    <property type="entry name" value="CarD-like/TRCF_RID"/>
</dbReference>
<dbReference type="SMART" id="SM00487">
    <property type="entry name" value="DEXDc"/>
    <property type="match status" value="1"/>
</dbReference>
<proteinExistence type="inferred from homology"/>
<comment type="similarity">
    <text evidence="9">In the C-terminal section; belongs to the helicase family. RecG subfamily.</text>
</comment>
<dbReference type="GO" id="GO:0006355">
    <property type="term" value="P:regulation of DNA-templated transcription"/>
    <property type="evidence" value="ECO:0007669"/>
    <property type="project" value="UniProtKB-UniRule"/>
</dbReference>
<dbReference type="InterPro" id="IPR001650">
    <property type="entry name" value="Helicase_C-like"/>
</dbReference>
<dbReference type="Gene3D" id="2.40.10.170">
    <property type="match status" value="1"/>
</dbReference>
<dbReference type="Gene3D" id="3.30.2060.10">
    <property type="entry name" value="Penicillin-binding protein 1b domain"/>
    <property type="match status" value="1"/>
</dbReference>
<dbReference type="InterPro" id="IPR027417">
    <property type="entry name" value="P-loop_NTPase"/>
</dbReference>
<accession>A0AAU7B0H0</accession>
<evidence type="ECO:0000256" key="9">
    <source>
        <dbReference type="HAMAP-Rule" id="MF_00969"/>
    </source>
</evidence>
<dbReference type="InterPro" id="IPR014001">
    <property type="entry name" value="Helicase_ATP-bd"/>
</dbReference>